<dbReference type="Pfam" id="PF00501">
    <property type="entry name" value="AMP-binding"/>
    <property type="match status" value="1"/>
</dbReference>
<dbReference type="EMBL" id="JACHHQ010000001">
    <property type="protein sequence ID" value="MBB5198224.1"/>
    <property type="molecule type" value="Genomic_DNA"/>
</dbReference>
<sequence length="969" mass="106051">MSDLADLLSLLSGTSASNLYAPDHSRPFALRNGEVLDQAYFLARVDAWRVALASQSGTAFALYLADCAEFSCALLGAWQADKVIYLPGDVLPTTCANLANVVDGFIGEFPEQYKPLILQLRLPSREVEDQEGMPKSLNDRRTDTQDSAGYVFKTLSPDFSGLVIYTSGSTGKPQAVVKKLSQLSSEVATLEILFGAGIDDAVHGAGTAAGIATGFTTVFATVSHQHIYGLLFKVLWPLTTGRIIHARQVIFLEELIPLLQGDGRSAILVSSPAHLKRIPASIQGGALHTQDGSDGADAVSALSTLRAIFSSGGALSQEIAQDTGRLLGRMPIEVYGSTETGGVGWRQRSAATGHDDQSWSVMPTISWRIAPVDSVLEIRSPHLPDAKWFHLSDRAEAIDKTRFLLKGRIDRIVKVEEKRISLDTIETMLKTSDLVEDARVLLLEEGPDQRRQQIAAFIVLADKGRIFFEKYGKLSLNRQLRDCIARAVEPIALPRSWRYLSKIPINAQGKTTRADLLNSATIFNNPLMNGASFALPVTRPQVRVLENDAARSLIVLELTVPDDLLYFNGHFDGSPVLPGVVQVDWAIAYGREYLPLPPHFLSMHALKFQRVILPKAVLTLMLQYDSAKSALTFRLTSDAGQHAGGRVTFGIVAPVHPDQNIDQYAMQTTDRVLHAISAATPIKEINVDQKISINMATHHPDFAGVMPLSEAMQSEPIKSFNPCAVIPVFNHAHAISKVVSAILQHKLLCILVDDGSSVACAAVLDALAVAHPNQIILLRHTVNRGKGAAVVTGVRAAAKAGYTHALQIDADGQHCTADIPRFLALSAAHPESVIAGYPQYDESVPKIRFYGRYLTHVWVWINTLSLDIKDSMCGFRIYPLSAFVALAERRILGQHMDFDTDVIVRLYWDGHQVINVPTKVGYPSDGVSHFRMVLDNLLISRMHATLFFGMVLRLPKLLTRKFSDSRSAK</sequence>
<dbReference type="InterPro" id="IPR029044">
    <property type="entry name" value="Nucleotide-diphossugar_trans"/>
</dbReference>
<dbReference type="AlphaFoldDB" id="A0A840RNA4"/>
<dbReference type="Gene3D" id="3.40.50.12780">
    <property type="entry name" value="N-terminal domain of ligase-like"/>
    <property type="match status" value="1"/>
</dbReference>
<dbReference type="SUPFAM" id="SSF53448">
    <property type="entry name" value="Nucleotide-diphospho-sugar transferases"/>
    <property type="match status" value="1"/>
</dbReference>
<dbReference type="GO" id="GO:0016874">
    <property type="term" value="F:ligase activity"/>
    <property type="evidence" value="ECO:0007669"/>
    <property type="project" value="UniProtKB-KW"/>
</dbReference>
<evidence type="ECO:0000313" key="4">
    <source>
        <dbReference type="EMBL" id="MBB5198224.1"/>
    </source>
</evidence>
<dbReference type="Gene3D" id="3.30.300.30">
    <property type="match status" value="1"/>
</dbReference>
<reference evidence="4 5" key="1">
    <citation type="submission" date="2020-08" db="EMBL/GenBank/DDBJ databases">
        <title>Genomic Encyclopedia of Type Strains, Phase IV (KMG-IV): sequencing the most valuable type-strain genomes for metagenomic binning, comparative biology and taxonomic classification.</title>
        <authorList>
            <person name="Goeker M."/>
        </authorList>
    </citation>
    <scope>NUCLEOTIDE SEQUENCE [LARGE SCALE GENOMIC DNA]</scope>
    <source>
        <strain evidence="4 5">DSM 23240</strain>
    </source>
</reference>
<dbReference type="SUPFAM" id="SSF56801">
    <property type="entry name" value="Acetyl-CoA synthetase-like"/>
    <property type="match status" value="1"/>
</dbReference>
<dbReference type="InterPro" id="IPR029069">
    <property type="entry name" value="HotDog_dom_sf"/>
</dbReference>
<feature type="domain" description="AMP-dependent synthetase/ligase" evidence="1">
    <location>
        <begin position="149"/>
        <end position="366"/>
    </location>
</feature>
<dbReference type="InterPro" id="IPR042099">
    <property type="entry name" value="ANL_N_sf"/>
</dbReference>
<feature type="domain" description="ApeI dehydratase-like" evidence="3">
    <location>
        <begin position="553"/>
        <end position="645"/>
    </location>
</feature>
<evidence type="ECO:0000313" key="5">
    <source>
        <dbReference type="Proteomes" id="UP000571084"/>
    </source>
</evidence>
<proteinExistence type="predicted"/>
<dbReference type="InterPro" id="IPR001173">
    <property type="entry name" value="Glyco_trans_2-like"/>
</dbReference>
<dbReference type="InterPro" id="IPR000873">
    <property type="entry name" value="AMP-dep_synth/lig_dom"/>
</dbReference>
<dbReference type="Gene3D" id="3.90.550.10">
    <property type="entry name" value="Spore Coat Polysaccharide Biosynthesis Protein SpsA, Chain A"/>
    <property type="match status" value="1"/>
</dbReference>
<comment type="caution">
    <text evidence="4">The sequence shown here is derived from an EMBL/GenBank/DDBJ whole genome shotgun (WGS) entry which is preliminary data.</text>
</comment>
<dbReference type="Gene3D" id="3.10.129.10">
    <property type="entry name" value="Hotdog Thioesterase"/>
    <property type="match status" value="1"/>
</dbReference>
<dbReference type="GO" id="GO:0006487">
    <property type="term" value="P:protein N-linked glycosylation"/>
    <property type="evidence" value="ECO:0007669"/>
    <property type="project" value="TreeGrafter"/>
</dbReference>
<evidence type="ECO:0000259" key="2">
    <source>
        <dbReference type="Pfam" id="PF00535"/>
    </source>
</evidence>
<keyword evidence="5" id="KW-1185">Reference proteome</keyword>
<evidence type="ECO:0000259" key="3">
    <source>
        <dbReference type="Pfam" id="PF22818"/>
    </source>
</evidence>
<dbReference type="PANTHER" id="PTHR10859:SF91">
    <property type="entry name" value="DOLICHYL-PHOSPHATE BETA-GLUCOSYLTRANSFERASE"/>
    <property type="match status" value="1"/>
</dbReference>
<name>A0A840RNA4_9BURK</name>
<gene>
    <name evidence="4" type="ORF">HNR39_000034</name>
</gene>
<protein>
    <submittedName>
        <fullName evidence="4">Acyl-coenzyme A synthetase/AMP-(Fatty) acid ligase</fullName>
    </submittedName>
</protein>
<dbReference type="CDD" id="cd04179">
    <property type="entry name" value="DPM_DPG-synthase_like"/>
    <property type="match status" value="1"/>
</dbReference>
<dbReference type="InterPro" id="IPR054545">
    <property type="entry name" value="ApeI-like"/>
</dbReference>
<evidence type="ECO:0000259" key="1">
    <source>
        <dbReference type="Pfam" id="PF00501"/>
    </source>
</evidence>
<dbReference type="Proteomes" id="UP000571084">
    <property type="component" value="Unassembled WGS sequence"/>
</dbReference>
<dbReference type="InterPro" id="IPR045851">
    <property type="entry name" value="AMP-bd_C_sf"/>
</dbReference>
<dbReference type="PANTHER" id="PTHR10859">
    <property type="entry name" value="GLYCOSYL TRANSFERASE"/>
    <property type="match status" value="1"/>
</dbReference>
<dbReference type="SUPFAM" id="SSF54637">
    <property type="entry name" value="Thioesterase/thiol ester dehydrase-isomerase"/>
    <property type="match status" value="1"/>
</dbReference>
<accession>A0A840RNA4</accession>
<keyword evidence="4" id="KW-0436">Ligase</keyword>
<dbReference type="Pfam" id="PF00535">
    <property type="entry name" value="Glycos_transf_2"/>
    <property type="match status" value="1"/>
</dbReference>
<dbReference type="RefSeq" id="WP_311734775.1">
    <property type="nucleotide sequence ID" value="NZ_JAAOZT010000002.1"/>
</dbReference>
<feature type="domain" description="Glycosyltransferase 2-like" evidence="2">
    <location>
        <begin position="724"/>
        <end position="853"/>
    </location>
</feature>
<organism evidence="4 5">
    <name type="scientific">Glaciimonas immobilis</name>
    <dbReference type="NCBI Taxonomy" id="728004"/>
    <lineage>
        <taxon>Bacteria</taxon>
        <taxon>Pseudomonadati</taxon>
        <taxon>Pseudomonadota</taxon>
        <taxon>Betaproteobacteria</taxon>
        <taxon>Burkholderiales</taxon>
        <taxon>Oxalobacteraceae</taxon>
        <taxon>Glaciimonas</taxon>
    </lineage>
</organism>
<dbReference type="Pfam" id="PF22818">
    <property type="entry name" value="ApeI-like"/>
    <property type="match status" value="1"/>
</dbReference>